<dbReference type="EMBL" id="PITJ01000584">
    <property type="protein sequence ID" value="TBU01979.1"/>
    <property type="molecule type" value="Genomic_DNA"/>
</dbReference>
<dbReference type="Proteomes" id="UP000292362">
    <property type="component" value="Unassembled WGS sequence"/>
</dbReference>
<reference evidence="1 2" key="1">
    <citation type="submission" date="2017-12" db="EMBL/GenBank/DDBJ databases">
        <authorList>
            <person name="Pombert J.-F."/>
            <person name="Haag K.L."/>
            <person name="Ebert D."/>
        </authorList>
    </citation>
    <scope>NUCLEOTIDE SEQUENCE [LARGE SCALE GENOMIC DNA]</scope>
    <source>
        <strain evidence="1">FI-OER-3-3</strain>
    </source>
</reference>
<dbReference type="VEuPathDB" id="MicrosporidiaDB:CWI37_0584p0010"/>
<evidence type="ECO:0000313" key="2">
    <source>
        <dbReference type="Proteomes" id="UP000292362"/>
    </source>
</evidence>
<organism evidence="1 2">
    <name type="scientific">Hamiltosporidium tvaerminnensis</name>
    <dbReference type="NCBI Taxonomy" id="1176355"/>
    <lineage>
        <taxon>Eukaryota</taxon>
        <taxon>Fungi</taxon>
        <taxon>Fungi incertae sedis</taxon>
        <taxon>Microsporidia</taxon>
        <taxon>Dubosqiidae</taxon>
        <taxon>Hamiltosporidium</taxon>
    </lineage>
</organism>
<dbReference type="AlphaFoldDB" id="A0A4Q9L3B2"/>
<gene>
    <name evidence="1" type="ORF">CWI37_0584p0010</name>
</gene>
<evidence type="ECO:0000313" key="1">
    <source>
        <dbReference type="EMBL" id="TBU01979.1"/>
    </source>
</evidence>
<accession>A0A4Q9L3B2</accession>
<proteinExistence type="predicted"/>
<name>A0A4Q9L3B2_9MICR</name>
<sequence>MIRAASLTFSDNYENKIILEYFHVDKRLYKNRNLNIKYHEEITENKQMNDL</sequence>
<comment type="caution">
    <text evidence="1">The sequence shown here is derived from an EMBL/GenBank/DDBJ whole genome shotgun (WGS) entry which is preliminary data.</text>
</comment>
<protein>
    <submittedName>
        <fullName evidence="1">Uncharacterized protein</fullName>
    </submittedName>
</protein>